<sequence>MTAAADDLARRFATFLPVPLLPPPQKQQLSSVAAAVLNAGGRLGCAVGDVFGRLRIDDTFYSGGGMPKQRRCNAGEKNGGSGRSVAGASAAVSKDGATGGDDDSLGSSRRFAQAQGSMNRSATYDSSTNDVESSMVARGHLWCTEASCTAATATPLVPLLRHSDRRHRRLWCQPVPRAARLGPLRP</sequence>
<protein>
    <submittedName>
        <fullName evidence="2">Uncharacterized protein</fullName>
    </submittedName>
</protein>
<dbReference type="PANTHER" id="PTHR34541:SF1">
    <property type="entry name" value="OS06G0152800 PROTEIN"/>
    <property type="match status" value="1"/>
</dbReference>
<accession>A0A811QEY8</accession>
<evidence type="ECO:0000313" key="2">
    <source>
        <dbReference type="EMBL" id="CAD6254328.1"/>
    </source>
</evidence>
<comment type="caution">
    <text evidence="2">The sequence shown here is derived from an EMBL/GenBank/DDBJ whole genome shotgun (WGS) entry which is preliminary data.</text>
</comment>
<keyword evidence="3" id="KW-1185">Reference proteome</keyword>
<dbReference type="Proteomes" id="UP000604825">
    <property type="component" value="Unassembled WGS sequence"/>
</dbReference>
<evidence type="ECO:0000313" key="3">
    <source>
        <dbReference type="Proteomes" id="UP000604825"/>
    </source>
</evidence>
<reference evidence="2" key="1">
    <citation type="submission" date="2020-10" db="EMBL/GenBank/DDBJ databases">
        <authorList>
            <person name="Han B."/>
            <person name="Lu T."/>
            <person name="Zhao Q."/>
            <person name="Huang X."/>
            <person name="Zhao Y."/>
        </authorList>
    </citation>
    <scope>NUCLEOTIDE SEQUENCE</scope>
</reference>
<name>A0A811QEY8_9POAL</name>
<gene>
    <name evidence="2" type="ORF">NCGR_LOCUS37932</name>
</gene>
<dbReference type="AlphaFoldDB" id="A0A811QEY8"/>
<dbReference type="EMBL" id="CAJGYO010000009">
    <property type="protein sequence ID" value="CAD6254328.1"/>
    <property type="molecule type" value="Genomic_DNA"/>
</dbReference>
<feature type="compositionally biased region" description="Low complexity" evidence="1">
    <location>
        <begin position="83"/>
        <end position="93"/>
    </location>
</feature>
<proteinExistence type="predicted"/>
<evidence type="ECO:0000256" key="1">
    <source>
        <dbReference type="SAM" id="MobiDB-lite"/>
    </source>
</evidence>
<dbReference type="PANTHER" id="PTHR34541">
    <property type="entry name" value="OS01G0729900 PROTEIN"/>
    <property type="match status" value="1"/>
</dbReference>
<feature type="compositionally biased region" description="Polar residues" evidence="1">
    <location>
        <begin position="114"/>
        <end position="127"/>
    </location>
</feature>
<feature type="region of interest" description="Disordered" evidence="1">
    <location>
        <begin position="65"/>
        <end position="127"/>
    </location>
</feature>
<organism evidence="2 3">
    <name type="scientific">Miscanthus lutarioriparius</name>
    <dbReference type="NCBI Taxonomy" id="422564"/>
    <lineage>
        <taxon>Eukaryota</taxon>
        <taxon>Viridiplantae</taxon>
        <taxon>Streptophyta</taxon>
        <taxon>Embryophyta</taxon>
        <taxon>Tracheophyta</taxon>
        <taxon>Spermatophyta</taxon>
        <taxon>Magnoliopsida</taxon>
        <taxon>Liliopsida</taxon>
        <taxon>Poales</taxon>
        <taxon>Poaceae</taxon>
        <taxon>PACMAD clade</taxon>
        <taxon>Panicoideae</taxon>
        <taxon>Andropogonodae</taxon>
        <taxon>Andropogoneae</taxon>
        <taxon>Saccharinae</taxon>
        <taxon>Miscanthus</taxon>
    </lineage>
</organism>